<gene>
    <name evidence="2" type="ORF">EG68_02942</name>
</gene>
<dbReference type="OrthoDB" id="6255108at2759"/>
<organism evidence="2 3">
    <name type="scientific">Paragonimus skrjabini miyazakii</name>
    <dbReference type="NCBI Taxonomy" id="59628"/>
    <lineage>
        <taxon>Eukaryota</taxon>
        <taxon>Metazoa</taxon>
        <taxon>Spiralia</taxon>
        <taxon>Lophotrochozoa</taxon>
        <taxon>Platyhelminthes</taxon>
        <taxon>Trematoda</taxon>
        <taxon>Digenea</taxon>
        <taxon>Plagiorchiida</taxon>
        <taxon>Troglotremata</taxon>
        <taxon>Troglotrematidae</taxon>
        <taxon>Paragonimus</taxon>
    </lineage>
</organism>
<feature type="region of interest" description="Disordered" evidence="1">
    <location>
        <begin position="1"/>
        <end position="61"/>
    </location>
</feature>
<feature type="compositionally biased region" description="Polar residues" evidence="1">
    <location>
        <begin position="278"/>
        <end position="303"/>
    </location>
</feature>
<evidence type="ECO:0000256" key="1">
    <source>
        <dbReference type="SAM" id="MobiDB-lite"/>
    </source>
</evidence>
<feature type="compositionally biased region" description="Low complexity" evidence="1">
    <location>
        <begin position="47"/>
        <end position="61"/>
    </location>
</feature>
<feature type="region of interest" description="Disordered" evidence="1">
    <location>
        <begin position="411"/>
        <end position="471"/>
    </location>
</feature>
<protein>
    <submittedName>
        <fullName evidence="2">Uncharacterized protein</fullName>
    </submittedName>
</protein>
<dbReference type="EMBL" id="JTDE01000990">
    <property type="protein sequence ID" value="KAF7259890.1"/>
    <property type="molecule type" value="Genomic_DNA"/>
</dbReference>
<dbReference type="Proteomes" id="UP000822476">
    <property type="component" value="Unassembled WGS sequence"/>
</dbReference>
<comment type="caution">
    <text evidence="2">The sequence shown here is derived from an EMBL/GenBank/DDBJ whole genome shotgun (WGS) entry which is preliminary data.</text>
</comment>
<feature type="compositionally biased region" description="Low complexity" evidence="1">
    <location>
        <begin position="222"/>
        <end position="233"/>
    </location>
</feature>
<feature type="region of interest" description="Disordered" evidence="1">
    <location>
        <begin position="539"/>
        <end position="580"/>
    </location>
</feature>
<feature type="compositionally biased region" description="Polar residues" evidence="1">
    <location>
        <begin position="320"/>
        <end position="337"/>
    </location>
</feature>
<feature type="compositionally biased region" description="Low complexity" evidence="1">
    <location>
        <begin position="191"/>
        <end position="208"/>
    </location>
</feature>
<dbReference type="AlphaFoldDB" id="A0A8S9Z2T5"/>
<evidence type="ECO:0000313" key="2">
    <source>
        <dbReference type="EMBL" id="KAF7259890.1"/>
    </source>
</evidence>
<feature type="compositionally biased region" description="Pro residues" evidence="1">
    <location>
        <begin position="209"/>
        <end position="221"/>
    </location>
</feature>
<sequence length="648" mass="68038">MLKSNTGVFDGAPMFSKAGRGSPGRNSHGHGSQPNLHSGGTSPLVTGSQTGVQPVSVSVGPPRGGARFHAMDAHLAASRVSNVNSLHRSSPQHAPPQYLPRYGNSSNNTTVNHSPHLQSIQSTYQYHVHHHNHHTPSYPVHSTAQNMHTGPVSVVRTQTPGLQLRDFMLTQWNQFRCQHTSTDNRVWTQASTPSTSTSPVKAVHSATPPSSPSSTPVPPQPGSSSPLSAGGSTDHYCSSSLPRRYTQHHTDCSWPADGGSTGGPGYRRRGGAVAHFARQSSSDGSTWQRGQATVVRKTSSPTAFANRGPVNFNGHRPPTTGASGTSSDSPTSANNNAVGFVGPLAGKTSPQSDPVSVMQPSRSSSSSSSSFSTSNQSRTCFVSRIRVKPTQPVTGLVTTTDTESTFIADSHSARMDVEGRSVTPKPHNVDTDMPSDQLLPAQPPSVSSGGSAACDDLRSPPRDLFPTEVGNNRTQLNSPVLSLHDTVTVIPGPKISSFPTVSSSIDCPSGVDAPSITSPCVATVSLEMDNPVVSPISVSVTSTPVTSQKSNDRADTPPTGERYWTPDPPASPSNGNTMPAPAVNVSETGNETPADCTVLIPSGSIDSENLFPISNATSPNHMPSTFTSCESMPLTEPRTRLESLNDVD</sequence>
<feature type="compositionally biased region" description="Basic and acidic residues" evidence="1">
    <location>
        <begin position="637"/>
        <end position="648"/>
    </location>
</feature>
<accession>A0A8S9Z2T5</accession>
<feature type="region of interest" description="Disordered" evidence="1">
    <location>
        <begin position="614"/>
        <end position="648"/>
    </location>
</feature>
<feature type="compositionally biased region" description="Polar residues" evidence="1">
    <location>
        <begin position="348"/>
        <end position="360"/>
    </location>
</feature>
<feature type="region of interest" description="Disordered" evidence="1">
    <location>
        <begin position="186"/>
        <end position="375"/>
    </location>
</feature>
<name>A0A8S9Z2T5_9TREM</name>
<feature type="compositionally biased region" description="Polar residues" evidence="1">
    <location>
        <begin position="29"/>
        <end position="46"/>
    </location>
</feature>
<feature type="compositionally biased region" description="Low complexity" evidence="1">
    <location>
        <begin position="361"/>
        <end position="375"/>
    </location>
</feature>
<feature type="compositionally biased region" description="Polar residues" evidence="1">
    <location>
        <begin position="614"/>
        <end position="630"/>
    </location>
</feature>
<keyword evidence="3" id="KW-1185">Reference proteome</keyword>
<reference evidence="2" key="1">
    <citation type="submission" date="2019-07" db="EMBL/GenBank/DDBJ databases">
        <title>Annotation for the trematode Paragonimus miyazaki's.</title>
        <authorList>
            <person name="Choi Y.-J."/>
        </authorList>
    </citation>
    <scope>NUCLEOTIDE SEQUENCE</scope>
    <source>
        <strain evidence="2">Japan</strain>
    </source>
</reference>
<proteinExistence type="predicted"/>
<evidence type="ECO:0000313" key="3">
    <source>
        <dbReference type="Proteomes" id="UP000822476"/>
    </source>
</evidence>